<name>A0A437APL0_9MICR</name>
<comment type="caution">
    <text evidence="1">The sequence shown here is derived from an EMBL/GenBank/DDBJ whole genome shotgun (WGS) entry which is preliminary data.</text>
</comment>
<gene>
    <name evidence="1" type="ORF">TUBRATIS_003880</name>
</gene>
<proteinExistence type="predicted"/>
<dbReference type="EMBL" id="RCSS01000089">
    <property type="protein sequence ID" value="RVD93079.1"/>
    <property type="molecule type" value="Genomic_DNA"/>
</dbReference>
<dbReference type="Proteomes" id="UP000282876">
    <property type="component" value="Unassembled WGS sequence"/>
</dbReference>
<sequence length="508" mass="60054">MFKLIINILKCYCSLKRKLDNQTEVIENKRSLFDNPEDVEAANILISLAMSNKEICKPDVSHSEVIVSSSSNPNNINNIGSKDTIREIVIQINSDISQTKKHTTIRSIKSRMITNILTTNKNTLGVNPSKRISVLYNFHIWQNLDFVELKIAFQIIPYFNLNYFYIFFQTNSLRLTDSCLTQNLCISQEKIVHFVSDKIFNPKINYLCIEEIKQEPFNFDTFCVSNNKNYLSLQIEMRKKFYILSNKFSKIETFLTIFVPKEIKKRNLPSKNNYIFEMIKVQLDEFRKFKNNPILKYLFPEMDFIFNLVVSCKKVYFGKRVFYSIMIIHLKYCFFKRIIGKEIREAFLCNDRLDLCKCIYLSYFIISSKFLLQTIIIKVMSNDFKNSVKYFLSNYLLFLAVNDKKKWLNFNSFFLLNVFELTDLEILCSFKINILDDESISYPNQNIEMIFKGSLQSLQSAFNSKTNLKISIKRLLGEEFKTDNFTLEKLEDFFDQKTKELFLKQFPL</sequence>
<evidence type="ECO:0000313" key="1">
    <source>
        <dbReference type="EMBL" id="RVD93079.1"/>
    </source>
</evidence>
<dbReference type="AlphaFoldDB" id="A0A437APL0"/>
<evidence type="ECO:0000313" key="2">
    <source>
        <dbReference type="Proteomes" id="UP000282876"/>
    </source>
</evidence>
<accession>A0A437APL0</accession>
<keyword evidence="2" id="KW-1185">Reference proteome</keyword>
<protein>
    <submittedName>
        <fullName evidence="1">Uncharacterized protein</fullName>
    </submittedName>
</protein>
<dbReference type="VEuPathDB" id="MicrosporidiaDB:TUBRATIS_003880"/>
<organism evidence="1 2">
    <name type="scientific">Tubulinosema ratisbonensis</name>
    <dbReference type="NCBI Taxonomy" id="291195"/>
    <lineage>
        <taxon>Eukaryota</taxon>
        <taxon>Fungi</taxon>
        <taxon>Fungi incertae sedis</taxon>
        <taxon>Microsporidia</taxon>
        <taxon>Tubulinosematoidea</taxon>
        <taxon>Tubulinosematidae</taxon>
        <taxon>Tubulinosema</taxon>
    </lineage>
</organism>
<reference evidence="1 2" key="1">
    <citation type="submission" date="2018-10" db="EMBL/GenBank/DDBJ databases">
        <title>Draft genome sequence of the microsporidian Tubulinosema ratisbonensis.</title>
        <authorList>
            <person name="Polonais V."/>
            <person name="Peyretaillade E."/>
            <person name="Niehus S."/>
            <person name="Wawrzyniak I."/>
            <person name="Franchet A."/>
            <person name="Gaspin C."/>
            <person name="Reichstadt M."/>
            <person name="Belser C."/>
            <person name="Labadie K."/>
            <person name="Delbac F."/>
            <person name="Ferrandon D."/>
        </authorList>
    </citation>
    <scope>NUCLEOTIDE SEQUENCE [LARGE SCALE GENOMIC DNA]</scope>
    <source>
        <strain evidence="1 2">Franzen</strain>
    </source>
</reference>